<protein>
    <submittedName>
        <fullName evidence="1">Uncharacterized protein</fullName>
    </submittedName>
</protein>
<evidence type="ECO:0000313" key="2">
    <source>
        <dbReference type="Proteomes" id="UP000526786"/>
    </source>
</evidence>
<evidence type="ECO:0000313" key="1">
    <source>
        <dbReference type="EMBL" id="MBA4453392.1"/>
    </source>
</evidence>
<proteinExistence type="predicted"/>
<dbReference type="Proteomes" id="UP000526786">
    <property type="component" value="Unassembled WGS sequence"/>
</dbReference>
<name>A0AC60W1D3_9ARCH</name>
<organism evidence="1 2">
    <name type="scientific">Candidatus Nitrosomaritimum aestuariumsis</name>
    <dbReference type="NCBI Taxonomy" id="3342354"/>
    <lineage>
        <taxon>Archaea</taxon>
        <taxon>Nitrososphaerota</taxon>
        <taxon>Nitrososphaeria</taxon>
        <taxon>Nitrosopumilales</taxon>
        <taxon>Nitrosopumilaceae</taxon>
        <taxon>Candidatus Nitrosomaritimum</taxon>
    </lineage>
</organism>
<accession>A0AC60W1D3</accession>
<dbReference type="EMBL" id="JACENC010000019">
    <property type="protein sequence ID" value="MBA4453392.1"/>
    <property type="molecule type" value="Genomic_DNA"/>
</dbReference>
<comment type="caution">
    <text evidence="1">The sequence shown here is derived from an EMBL/GenBank/DDBJ whole genome shotgun (WGS) entry which is preliminary data.</text>
</comment>
<sequence length="61" mass="6631">MALGIIIAVVVIAILAVVMIKMYKSTSKTSYFGEPNRCQVCGRKGDASNCPYCKTDSKSLR</sequence>
<reference evidence="1 2" key="1">
    <citation type="journal article" date="2020" name="Appl. Environ. Microbiol.">
        <title>Genomic Characteristics of a Novel Species of Ammonia-Oxidizing Archaea from the Jiulong River Estuary.</title>
        <authorList>
            <person name="Zou D."/>
            <person name="Wan R."/>
            <person name="Han L."/>
            <person name="Xu M.N."/>
            <person name="Liu Y."/>
            <person name="Liu H."/>
            <person name="Kao S.J."/>
            <person name="Li M."/>
        </authorList>
    </citation>
    <scope>NUCLEOTIDE SEQUENCE [LARGE SCALE GENOMIC DNA]</scope>
    <source>
        <strain evidence="1">W2bin3</strain>
    </source>
</reference>
<gene>
    <name evidence="1" type="ORF">H2B05_00415</name>
</gene>